<evidence type="ECO:0000313" key="3">
    <source>
        <dbReference type="EMBL" id="XBH00758.1"/>
    </source>
</evidence>
<accession>A0AAU7C5W0</accession>
<dbReference type="EMBL" id="CP155447">
    <property type="protein sequence ID" value="XBH00758.1"/>
    <property type="molecule type" value="Genomic_DNA"/>
</dbReference>
<keyword evidence="1" id="KW-0175">Coiled coil</keyword>
<name>A0AAU7C5W0_9BACT</name>
<keyword evidence="2" id="KW-1133">Transmembrane helix</keyword>
<dbReference type="AlphaFoldDB" id="A0AAU7C5W0"/>
<keyword evidence="2" id="KW-0812">Transmembrane</keyword>
<dbReference type="RefSeq" id="WP_406693429.1">
    <property type="nucleotide sequence ID" value="NZ_CP155447.1"/>
</dbReference>
<evidence type="ECO:0000256" key="2">
    <source>
        <dbReference type="SAM" id="Phobius"/>
    </source>
</evidence>
<sequence>MTFVGKILVIVIMAFSLMFLGISTVVFTTAQNWKAATTAAKAQVAELQKKNSDATAAINTLKGDLTKAQTEHKEAVKRLDSTIAQLTGDIETIRGEATAARGEVTTAQANAKTALEEAEHSRNEAQRLREQKLEVEKQANDFKLQQAELNDQIRILTRERDVAKNNADVLRETSAKFSALLRQHGLSDDITQVKGLESPPSVHGEVARVDQDNRVELTIGSDDGLVVGHELFLWRLKPKPEYLGKVRIVSVDPDQAVGVVVGGTTIQGKKIKEGDIVSSTFRSGPRS</sequence>
<dbReference type="Gene3D" id="1.10.287.1490">
    <property type="match status" value="1"/>
</dbReference>
<evidence type="ECO:0008006" key="4">
    <source>
        <dbReference type="Google" id="ProtNLM"/>
    </source>
</evidence>
<reference evidence="3" key="1">
    <citation type="submission" date="2024-05" db="EMBL/GenBank/DDBJ databases">
        <title>Planctomycetes of the genus Singulisphaera possess chitinolytic capabilities.</title>
        <authorList>
            <person name="Ivanova A."/>
        </authorList>
    </citation>
    <scope>NUCLEOTIDE SEQUENCE</scope>
    <source>
        <strain evidence="3">Ch08T</strain>
    </source>
</reference>
<feature type="coiled-coil region" evidence="1">
    <location>
        <begin position="104"/>
        <end position="173"/>
    </location>
</feature>
<keyword evidence="2" id="KW-0472">Membrane</keyword>
<organism evidence="3">
    <name type="scientific">Singulisphaera sp. Ch08</name>
    <dbReference type="NCBI Taxonomy" id="3120278"/>
    <lineage>
        <taxon>Bacteria</taxon>
        <taxon>Pseudomonadati</taxon>
        <taxon>Planctomycetota</taxon>
        <taxon>Planctomycetia</taxon>
        <taxon>Isosphaerales</taxon>
        <taxon>Isosphaeraceae</taxon>
        <taxon>Singulisphaera</taxon>
    </lineage>
</organism>
<feature type="transmembrane region" description="Helical" evidence="2">
    <location>
        <begin position="7"/>
        <end position="27"/>
    </location>
</feature>
<feature type="coiled-coil region" evidence="1">
    <location>
        <begin position="30"/>
        <end position="78"/>
    </location>
</feature>
<protein>
    <recommendedName>
        <fullName evidence="4">Chromosome partition protein Smc</fullName>
    </recommendedName>
</protein>
<evidence type="ECO:0000256" key="1">
    <source>
        <dbReference type="SAM" id="Coils"/>
    </source>
</evidence>
<proteinExistence type="predicted"/>
<gene>
    <name evidence="3" type="ORF">V5E97_20605</name>
</gene>